<comment type="caution">
    <text evidence="5">The sequence shown here is derived from an EMBL/GenBank/DDBJ whole genome shotgun (WGS) entry which is preliminary data.</text>
</comment>
<dbReference type="InterPro" id="IPR011057">
    <property type="entry name" value="Mss4-like_sf"/>
</dbReference>
<name>A0A8H5G7F9_9AGAR</name>
<dbReference type="GO" id="GO:0046872">
    <property type="term" value="F:metal ion binding"/>
    <property type="evidence" value="ECO:0007669"/>
    <property type="project" value="UniProtKB-KW"/>
</dbReference>
<dbReference type="GO" id="GO:0016846">
    <property type="term" value="F:carbon-sulfur lyase activity"/>
    <property type="evidence" value="ECO:0007669"/>
    <property type="project" value="InterPro"/>
</dbReference>
<evidence type="ECO:0000256" key="2">
    <source>
        <dbReference type="ARBA" id="ARBA00022723"/>
    </source>
</evidence>
<keyword evidence="2" id="KW-0479">Metal-binding</keyword>
<dbReference type="Gene3D" id="3.90.1590.10">
    <property type="entry name" value="glutathione-dependent formaldehyde- activating enzyme (gfa)"/>
    <property type="match status" value="1"/>
</dbReference>
<comment type="similarity">
    <text evidence="1">Belongs to the Gfa family.</text>
</comment>
<gene>
    <name evidence="5" type="ORF">D9756_002855</name>
</gene>
<accession>A0A8H5G7F9</accession>
<dbReference type="SUPFAM" id="SSF51316">
    <property type="entry name" value="Mss4-like"/>
    <property type="match status" value="1"/>
</dbReference>
<keyword evidence="6" id="KW-1185">Reference proteome</keyword>
<organism evidence="5 6">
    <name type="scientific">Leucocoprinus leucothites</name>
    <dbReference type="NCBI Taxonomy" id="201217"/>
    <lineage>
        <taxon>Eukaryota</taxon>
        <taxon>Fungi</taxon>
        <taxon>Dikarya</taxon>
        <taxon>Basidiomycota</taxon>
        <taxon>Agaricomycotina</taxon>
        <taxon>Agaricomycetes</taxon>
        <taxon>Agaricomycetidae</taxon>
        <taxon>Agaricales</taxon>
        <taxon>Agaricineae</taxon>
        <taxon>Agaricaceae</taxon>
        <taxon>Leucocoprinus</taxon>
    </lineage>
</organism>
<proteinExistence type="inferred from homology"/>
<keyword evidence="3" id="KW-0862">Zinc</keyword>
<protein>
    <recommendedName>
        <fullName evidence="4">CENP-V/GFA domain-containing protein</fullName>
    </recommendedName>
</protein>
<dbReference type="AlphaFoldDB" id="A0A8H5G7F9"/>
<evidence type="ECO:0000259" key="4">
    <source>
        <dbReference type="Pfam" id="PF04828"/>
    </source>
</evidence>
<dbReference type="EMBL" id="JAACJO010000004">
    <property type="protein sequence ID" value="KAF5359711.1"/>
    <property type="molecule type" value="Genomic_DNA"/>
</dbReference>
<sequence length="112" mass="12766">MILPVYSWHDENGGLTCSAQQIRVVKGQDKLKLFRDKGTASGVALDRHFCTGCGSNVLLETTDPELRKKFIIVALGTLDEEMHWLPNKELFLEQKRHWVTGIHTKSKPKHKL</sequence>
<evidence type="ECO:0000256" key="3">
    <source>
        <dbReference type="ARBA" id="ARBA00022833"/>
    </source>
</evidence>
<evidence type="ECO:0000313" key="5">
    <source>
        <dbReference type="EMBL" id="KAF5359711.1"/>
    </source>
</evidence>
<dbReference type="InterPro" id="IPR006913">
    <property type="entry name" value="CENP-V/GFA"/>
</dbReference>
<dbReference type="OrthoDB" id="9985472at2759"/>
<feature type="domain" description="CENP-V/GFA" evidence="4">
    <location>
        <begin position="17"/>
        <end position="93"/>
    </location>
</feature>
<dbReference type="Proteomes" id="UP000559027">
    <property type="component" value="Unassembled WGS sequence"/>
</dbReference>
<evidence type="ECO:0000313" key="6">
    <source>
        <dbReference type="Proteomes" id="UP000559027"/>
    </source>
</evidence>
<dbReference type="Pfam" id="PF04828">
    <property type="entry name" value="GFA"/>
    <property type="match status" value="1"/>
</dbReference>
<evidence type="ECO:0000256" key="1">
    <source>
        <dbReference type="ARBA" id="ARBA00005495"/>
    </source>
</evidence>
<reference evidence="5 6" key="1">
    <citation type="journal article" date="2020" name="ISME J.">
        <title>Uncovering the hidden diversity of litter-decomposition mechanisms in mushroom-forming fungi.</title>
        <authorList>
            <person name="Floudas D."/>
            <person name="Bentzer J."/>
            <person name="Ahren D."/>
            <person name="Johansson T."/>
            <person name="Persson P."/>
            <person name="Tunlid A."/>
        </authorList>
    </citation>
    <scope>NUCLEOTIDE SEQUENCE [LARGE SCALE GENOMIC DNA]</scope>
    <source>
        <strain evidence="5 6">CBS 146.42</strain>
    </source>
</reference>